<dbReference type="PROSITE" id="PS00217">
    <property type="entry name" value="SUGAR_TRANSPORT_2"/>
    <property type="match status" value="1"/>
</dbReference>
<dbReference type="NCBIfam" id="TIGR00879">
    <property type="entry name" value="SP"/>
    <property type="match status" value="1"/>
</dbReference>
<feature type="transmembrane region" description="Helical" evidence="8">
    <location>
        <begin position="289"/>
        <end position="308"/>
    </location>
</feature>
<keyword evidence="6 8" id="KW-0472">Membrane</keyword>
<evidence type="ECO:0000256" key="1">
    <source>
        <dbReference type="ARBA" id="ARBA00004141"/>
    </source>
</evidence>
<evidence type="ECO:0000259" key="9">
    <source>
        <dbReference type="PROSITE" id="PS50850"/>
    </source>
</evidence>
<evidence type="ECO:0000256" key="8">
    <source>
        <dbReference type="SAM" id="Phobius"/>
    </source>
</evidence>
<dbReference type="PANTHER" id="PTHR48022">
    <property type="entry name" value="PLASTIDIC GLUCOSE TRANSPORTER 4"/>
    <property type="match status" value="1"/>
</dbReference>
<evidence type="ECO:0000313" key="10">
    <source>
        <dbReference type="EMBL" id="THW33573.1"/>
    </source>
</evidence>
<feature type="transmembrane region" description="Helical" evidence="8">
    <location>
        <begin position="405"/>
        <end position="427"/>
    </location>
</feature>
<evidence type="ECO:0000256" key="2">
    <source>
        <dbReference type="ARBA" id="ARBA00010992"/>
    </source>
</evidence>
<comment type="caution">
    <text evidence="12">The sequence shown here is derived from an EMBL/GenBank/DDBJ whole genome shotgun (WGS) entry which is preliminary data.</text>
</comment>
<dbReference type="InterPro" id="IPR050360">
    <property type="entry name" value="MFS_Sugar_Transporters"/>
</dbReference>
<dbReference type="Proteomes" id="UP000309076">
    <property type="component" value="Unassembled WGS sequence"/>
</dbReference>
<feature type="transmembrane region" description="Helical" evidence="8">
    <location>
        <begin position="72"/>
        <end position="92"/>
    </location>
</feature>
<dbReference type="AlphaFoldDB" id="A0A4T0DFC2"/>
<dbReference type="Pfam" id="PF00083">
    <property type="entry name" value="Sugar_tr"/>
    <property type="match status" value="1"/>
</dbReference>
<feature type="transmembrane region" description="Helical" evidence="8">
    <location>
        <begin position="439"/>
        <end position="462"/>
    </location>
</feature>
<dbReference type="CDD" id="cd17356">
    <property type="entry name" value="MFS_HXT"/>
    <property type="match status" value="1"/>
</dbReference>
<proteinExistence type="inferred from homology"/>
<dbReference type="FunFam" id="1.20.1250.20:FF:000180">
    <property type="entry name" value="MFS monosaccharide transporter"/>
    <property type="match status" value="1"/>
</dbReference>
<evidence type="ECO:0000313" key="14">
    <source>
        <dbReference type="Proteomes" id="UP000309076"/>
    </source>
</evidence>
<evidence type="ECO:0000313" key="15">
    <source>
        <dbReference type="Proteomes" id="UP000310121"/>
    </source>
</evidence>
<dbReference type="PANTHER" id="PTHR48022:SF6">
    <property type="entry name" value="MSTA PROTEIN-RELATED"/>
    <property type="match status" value="1"/>
</dbReference>
<evidence type="ECO:0000256" key="5">
    <source>
        <dbReference type="ARBA" id="ARBA00022989"/>
    </source>
</evidence>
<dbReference type="EMBL" id="QZBU01000860">
    <property type="protein sequence ID" value="TIA59459.1"/>
    <property type="molecule type" value="Genomic_DNA"/>
</dbReference>
<keyword evidence="4 8" id="KW-0812">Transmembrane</keyword>
<evidence type="ECO:0000256" key="6">
    <source>
        <dbReference type="ARBA" id="ARBA00023136"/>
    </source>
</evidence>
<feature type="transmembrane region" description="Helical" evidence="8">
    <location>
        <begin position="21"/>
        <end position="39"/>
    </location>
</feature>
<protein>
    <submittedName>
        <fullName evidence="10 12">Glucose transporter rco-3</fullName>
    </submittedName>
</protein>
<evidence type="ECO:0000256" key="7">
    <source>
        <dbReference type="RuleBase" id="RU003346"/>
    </source>
</evidence>
<sequence length="551" mass="59591">MPGAMLATTSDVNQIEAPVTWKAYLICAFASFGGIFFGYDSGYINGVTGSPVFIELIEGAGATTLSGPHNSLITSILSAGTFFGAIIAGDVADTIGRRWTVIMGCAIYMIGVVLQVASHGLGLIVAGRLVAGLGVGFESAIVILYMSEICPRKVRGALVAGYQFCITIGLLLASCINYGTKDINNTGSYRIPIGIQFLFGIVLGGGLFFLPDSPRYFVKRGNVEAARSALARLRGQPGDSDYIEAELSEIVANEEYERSMIPTTGWVSGWANCFKGSLWKQNSNLRKTILGTSLQMMQQWTGVNFIFYYSTPFLQSTGAIGNAFLISLIFTLVNVCSTPLSFWTVERFGRRPLLVWGALGMLICQFIVAIIGVTAGFNKTHTIPNPAGGDPLTRANNISAVNAQIAFIAIFIFFFASTWGPGAWILIGEVFPLPIRSRGVALSTASNWLWNTIIAVITPYMVNEDKGNLKSSVFFIWGGLCTCAFVYSYFLVPETKGLSLEQVDRMMEETSPRTSSKWVPHETFASSVGHANGGKLDMEVVEDVERKGSVF</sequence>
<comment type="similarity">
    <text evidence="2 7">Belongs to the major facilitator superfamily. Sugar transporter (TC 2.A.1.1) family.</text>
</comment>
<evidence type="ECO:0000313" key="12">
    <source>
        <dbReference type="EMBL" id="TIA59459.1"/>
    </source>
</evidence>
<feature type="domain" description="Major facilitator superfamily (MFS) profile" evidence="9">
    <location>
        <begin position="26"/>
        <end position="496"/>
    </location>
</feature>
<dbReference type="InterPro" id="IPR005828">
    <property type="entry name" value="MFS_sugar_transport-like"/>
</dbReference>
<dbReference type="InterPro" id="IPR020846">
    <property type="entry name" value="MFS_dom"/>
</dbReference>
<keyword evidence="5 8" id="KW-1133">Transmembrane helix</keyword>
<keyword evidence="12" id="KW-0762">Sugar transport</keyword>
<dbReference type="EMBL" id="QZBN01001267">
    <property type="protein sequence ID" value="THZ30566.1"/>
    <property type="molecule type" value="Genomic_DNA"/>
</dbReference>
<dbReference type="PROSITE" id="PS00216">
    <property type="entry name" value="SUGAR_TRANSPORT_1"/>
    <property type="match status" value="1"/>
</dbReference>
<feature type="transmembrane region" description="Helical" evidence="8">
    <location>
        <begin position="157"/>
        <end position="179"/>
    </location>
</feature>
<evidence type="ECO:0000256" key="3">
    <source>
        <dbReference type="ARBA" id="ARBA00022448"/>
    </source>
</evidence>
<name>A0A4T0DFC2_AURPU</name>
<dbReference type="Proteomes" id="UP000304947">
    <property type="component" value="Unassembled WGS sequence"/>
</dbReference>
<dbReference type="EMBL" id="QZAM01000359">
    <property type="protein sequence ID" value="THW33573.1"/>
    <property type="molecule type" value="Genomic_DNA"/>
</dbReference>
<feature type="transmembrane region" description="Helical" evidence="8">
    <location>
        <begin position="123"/>
        <end position="145"/>
    </location>
</feature>
<dbReference type="PROSITE" id="PS50850">
    <property type="entry name" value="MFS"/>
    <property type="match status" value="1"/>
</dbReference>
<reference evidence="13 14" key="1">
    <citation type="submission" date="2018-10" db="EMBL/GenBank/DDBJ databases">
        <title>Fifty Aureobasidium pullulans genomes reveal a recombining polyextremotolerant generalist.</title>
        <authorList>
            <person name="Gostincar C."/>
            <person name="Turk M."/>
            <person name="Zajc J."/>
            <person name="Gunde-Cimerman N."/>
        </authorList>
    </citation>
    <scope>NUCLEOTIDE SEQUENCE [LARGE SCALE GENOMIC DNA]</scope>
    <source>
        <strain evidence="10 14">EXF-10796</strain>
        <strain evidence="12 13">EXF-3380</strain>
        <strain evidence="11 15">EXF-3844</strain>
    </source>
</reference>
<gene>
    <name evidence="12" type="ORF">D6C83_03407</name>
    <name evidence="11" type="ORF">D6C90_08762</name>
    <name evidence="10" type="ORF">D6D21_09938</name>
</gene>
<dbReference type="GO" id="GO:0016020">
    <property type="term" value="C:membrane"/>
    <property type="evidence" value="ECO:0007669"/>
    <property type="project" value="UniProtKB-SubCell"/>
</dbReference>
<feature type="transmembrane region" description="Helical" evidence="8">
    <location>
        <begin position="191"/>
        <end position="210"/>
    </location>
</feature>
<dbReference type="InterPro" id="IPR003663">
    <property type="entry name" value="Sugar/inositol_transpt"/>
</dbReference>
<dbReference type="InterPro" id="IPR005829">
    <property type="entry name" value="Sugar_transporter_CS"/>
</dbReference>
<dbReference type="PRINTS" id="PR00171">
    <property type="entry name" value="SUGRTRNSPORT"/>
</dbReference>
<comment type="subcellular location">
    <subcellularLocation>
        <location evidence="1">Membrane</location>
        <topology evidence="1">Multi-pass membrane protein</topology>
    </subcellularLocation>
</comment>
<dbReference type="Proteomes" id="UP000310121">
    <property type="component" value="Unassembled WGS sequence"/>
</dbReference>
<evidence type="ECO:0000256" key="4">
    <source>
        <dbReference type="ARBA" id="ARBA00022692"/>
    </source>
</evidence>
<dbReference type="InterPro" id="IPR036259">
    <property type="entry name" value="MFS_trans_sf"/>
</dbReference>
<organism evidence="12 13">
    <name type="scientific">Aureobasidium pullulans</name>
    <name type="common">Black yeast</name>
    <name type="synonym">Pullularia pullulans</name>
    <dbReference type="NCBI Taxonomy" id="5580"/>
    <lineage>
        <taxon>Eukaryota</taxon>
        <taxon>Fungi</taxon>
        <taxon>Dikarya</taxon>
        <taxon>Ascomycota</taxon>
        <taxon>Pezizomycotina</taxon>
        <taxon>Dothideomycetes</taxon>
        <taxon>Dothideomycetidae</taxon>
        <taxon>Dothideales</taxon>
        <taxon>Saccotheciaceae</taxon>
        <taxon>Aureobasidium</taxon>
    </lineage>
</organism>
<feature type="transmembrane region" description="Helical" evidence="8">
    <location>
        <begin position="99"/>
        <end position="117"/>
    </location>
</feature>
<accession>A0A4T0DFC2</accession>
<evidence type="ECO:0000313" key="13">
    <source>
        <dbReference type="Proteomes" id="UP000304947"/>
    </source>
</evidence>
<evidence type="ECO:0000313" key="11">
    <source>
        <dbReference type="EMBL" id="THZ30566.1"/>
    </source>
</evidence>
<feature type="transmembrane region" description="Helical" evidence="8">
    <location>
        <begin position="354"/>
        <end position="377"/>
    </location>
</feature>
<dbReference type="Gene3D" id="1.20.1250.20">
    <property type="entry name" value="MFS general substrate transporter like domains"/>
    <property type="match status" value="1"/>
</dbReference>
<dbReference type="SUPFAM" id="SSF103473">
    <property type="entry name" value="MFS general substrate transporter"/>
    <property type="match status" value="1"/>
</dbReference>
<dbReference type="GO" id="GO:0005351">
    <property type="term" value="F:carbohydrate:proton symporter activity"/>
    <property type="evidence" value="ECO:0007669"/>
    <property type="project" value="TreeGrafter"/>
</dbReference>
<feature type="transmembrane region" description="Helical" evidence="8">
    <location>
        <begin position="320"/>
        <end position="342"/>
    </location>
</feature>
<keyword evidence="3 7" id="KW-0813">Transport</keyword>
<feature type="transmembrane region" description="Helical" evidence="8">
    <location>
        <begin position="474"/>
        <end position="492"/>
    </location>
</feature>